<evidence type="ECO:0000313" key="2">
    <source>
        <dbReference type="Proteomes" id="UP000468687"/>
    </source>
</evidence>
<proteinExistence type="predicted"/>
<gene>
    <name evidence="1" type="ORF">G3T38_12965</name>
</gene>
<dbReference type="RefSeq" id="WP_163772724.1">
    <property type="nucleotide sequence ID" value="NZ_JAAGXA010000008.1"/>
</dbReference>
<comment type="caution">
    <text evidence="1">The sequence shown here is derived from an EMBL/GenBank/DDBJ whole genome shotgun (WGS) entry which is preliminary data.</text>
</comment>
<dbReference type="EMBL" id="JAAGXA010000008">
    <property type="protein sequence ID" value="NEN79189.1"/>
    <property type="molecule type" value="Genomic_DNA"/>
</dbReference>
<dbReference type="Proteomes" id="UP000468687">
    <property type="component" value="Unassembled WGS sequence"/>
</dbReference>
<evidence type="ECO:0000313" key="1">
    <source>
        <dbReference type="EMBL" id="NEN79189.1"/>
    </source>
</evidence>
<keyword evidence="2" id="KW-1185">Reference proteome</keyword>
<accession>A0A6P0HKF3</accession>
<sequence length="149" mass="15588">MSAGLRLSRLGLGGDPARLPHLAAVPFVATDPGGAGDVTLLQRARVVQCALSRVCGVCAQTLDRPLHLVGTADEADDNAFRLPPVHAACVADLLAVLEAAGDGEVLGHEAGADRRWTLVTTGGFDLVRPTTRDGLHLFRPNAVVERRAV</sequence>
<reference evidence="1 2" key="1">
    <citation type="journal article" date="2014" name="Int. J. Syst. Evol. Microbiol.">
        <title>Nocardioides zeae sp. nov., isolated from the stem of Zea mays.</title>
        <authorList>
            <person name="Glaeser S.P."/>
            <person name="McInroy J.A."/>
            <person name="Busse H.J."/>
            <person name="Kampfer P."/>
        </authorList>
    </citation>
    <scope>NUCLEOTIDE SEQUENCE [LARGE SCALE GENOMIC DNA]</scope>
    <source>
        <strain evidence="1 2">JCM 30728</strain>
    </source>
</reference>
<protein>
    <submittedName>
        <fullName evidence="1">Uncharacterized protein</fullName>
    </submittedName>
</protein>
<organism evidence="1 2">
    <name type="scientific">Nocardioides zeae</name>
    <dbReference type="NCBI Taxonomy" id="1457234"/>
    <lineage>
        <taxon>Bacteria</taxon>
        <taxon>Bacillati</taxon>
        <taxon>Actinomycetota</taxon>
        <taxon>Actinomycetes</taxon>
        <taxon>Propionibacteriales</taxon>
        <taxon>Nocardioidaceae</taxon>
        <taxon>Nocardioides</taxon>
    </lineage>
</organism>
<dbReference type="AlphaFoldDB" id="A0A6P0HKF3"/>
<name>A0A6P0HKF3_9ACTN</name>